<dbReference type="InterPro" id="IPR003442">
    <property type="entry name" value="T6A_TsaE"/>
</dbReference>
<reference evidence="11 12" key="1">
    <citation type="submission" date="2012-02" db="EMBL/GenBank/DDBJ databases">
        <title>Complete sequence of chromosome of Singulisphaera acidiphila DSM 18658.</title>
        <authorList>
            <consortium name="US DOE Joint Genome Institute (JGI-PGF)"/>
            <person name="Lucas S."/>
            <person name="Copeland A."/>
            <person name="Lapidus A."/>
            <person name="Glavina del Rio T."/>
            <person name="Dalin E."/>
            <person name="Tice H."/>
            <person name="Bruce D."/>
            <person name="Goodwin L."/>
            <person name="Pitluck S."/>
            <person name="Peters L."/>
            <person name="Ovchinnikova G."/>
            <person name="Chertkov O."/>
            <person name="Kyrpides N."/>
            <person name="Mavromatis K."/>
            <person name="Ivanova N."/>
            <person name="Brettin T."/>
            <person name="Detter J.C."/>
            <person name="Han C."/>
            <person name="Larimer F."/>
            <person name="Land M."/>
            <person name="Hauser L."/>
            <person name="Markowitz V."/>
            <person name="Cheng J.-F."/>
            <person name="Hugenholtz P."/>
            <person name="Woyke T."/>
            <person name="Wu D."/>
            <person name="Tindall B."/>
            <person name="Pomrenke H."/>
            <person name="Brambilla E."/>
            <person name="Klenk H.-P."/>
            <person name="Eisen J.A."/>
        </authorList>
    </citation>
    <scope>NUCLEOTIDE SEQUENCE [LARGE SCALE GENOMIC DNA]</scope>
    <source>
        <strain evidence="12">ATCC BAA-1392 / DSM 18658 / VKM B-2454 / MOB10</strain>
    </source>
</reference>
<evidence type="ECO:0000256" key="4">
    <source>
        <dbReference type="ARBA" id="ARBA00022490"/>
    </source>
</evidence>
<dbReference type="PANTHER" id="PTHR33540:SF2">
    <property type="entry name" value="TRNA THREONYLCARBAMOYLADENOSINE BIOSYNTHESIS PROTEIN TSAE"/>
    <property type="match status" value="1"/>
</dbReference>
<dbReference type="AlphaFoldDB" id="L0DKW2"/>
<dbReference type="NCBIfam" id="TIGR00150">
    <property type="entry name" value="T6A_YjeE"/>
    <property type="match status" value="1"/>
</dbReference>
<dbReference type="eggNOG" id="COG0802">
    <property type="taxonomic scope" value="Bacteria"/>
</dbReference>
<keyword evidence="5" id="KW-0819">tRNA processing</keyword>
<proteinExistence type="inferred from homology"/>
<keyword evidence="9" id="KW-0460">Magnesium</keyword>
<dbReference type="Proteomes" id="UP000010798">
    <property type="component" value="Chromosome"/>
</dbReference>
<dbReference type="PANTHER" id="PTHR33540">
    <property type="entry name" value="TRNA THREONYLCARBAMOYLADENOSINE BIOSYNTHESIS PROTEIN TSAE"/>
    <property type="match status" value="1"/>
</dbReference>
<evidence type="ECO:0000256" key="8">
    <source>
        <dbReference type="ARBA" id="ARBA00022840"/>
    </source>
</evidence>
<dbReference type="Gene3D" id="3.40.50.300">
    <property type="entry name" value="P-loop containing nucleotide triphosphate hydrolases"/>
    <property type="match status" value="1"/>
</dbReference>
<sequence>MQSVRTANGLTIELASEQDTEQLGRALAGVVAPGVVIGLVGPLGAGKTRLTRALAEALDVDPSSIASPTFVLIHEYEGRIPVYHFDAYRLPSADDFESLGASDYFTGDGVCLIEWANLVVDRLPLDVWMIQIEPTGLEQRTIYISVPNNSKIIDQLAERLTQV</sequence>
<evidence type="ECO:0000313" key="12">
    <source>
        <dbReference type="Proteomes" id="UP000010798"/>
    </source>
</evidence>
<dbReference type="SUPFAM" id="SSF52540">
    <property type="entry name" value="P-loop containing nucleoside triphosphate hydrolases"/>
    <property type="match status" value="1"/>
</dbReference>
<dbReference type="GO" id="GO:0005524">
    <property type="term" value="F:ATP binding"/>
    <property type="evidence" value="ECO:0007669"/>
    <property type="project" value="UniProtKB-KW"/>
</dbReference>
<evidence type="ECO:0000313" key="11">
    <source>
        <dbReference type="EMBL" id="AGA29498.1"/>
    </source>
</evidence>
<comment type="subcellular location">
    <subcellularLocation>
        <location evidence="1">Cytoplasm</location>
    </subcellularLocation>
</comment>
<dbReference type="GO" id="GO:0005737">
    <property type="term" value="C:cytoplasm"/>
    <property type="evidence" value="ECO:0007669"/>
    <property type="project" value="UniProtKB-SubCell"/>
</dbReference>
<evidence type="ECO:0000256" key="9">
    <source>
        <dbReference type="ARBA" id="ARBA00022842"/>
    </source>
</evidence>
<comment type="similarity">
    <text evidence="2">Belongs to the TsaE family.</text>
</comment>
<protein>
    <recommendedName>
        <fullName evidence="3">tRNA threonylcarbamoyladenosine biosynthesis protein TsaE</fullName>
    </recommendedName>
    <alternativeName>
        <fullName evidence="10">t(6)A37 threonylcarbamoyladenosine biosynthesis protein TsaE</fullName>
    </alternativeName>
</protein>
<dbReference type="EMBL" id="CP003364">
    <property type="protein sequence ID" value="AGA29498.1"/>
    <property type="molecule type" value="Genomic_DNA"/>
</dbReference>
<dbReference type="STRING" id="886293.Sinac_5348"/>
<dbReference type="GO" id="GO:0046872">
    <property type="term" value="F:metal ion binding"/>
    <property type="evidence" value="ECO:0007669"/>
    <property type="project" value="UniProtKB-KW"/>
</dbReference>
<name>L0DKW2_SINAD</name>
<evidence type="ECO:0000256" key="1">
    <source>
        <dbReference type="ARBA" id="ARBA00004496"/>
    </source>
</evidence>
<keyword evidence="6" id="KW-0479">Metal-binding</keyword>
<dbReference type="OrthoDB" id="9815896at2"/>
<evidence type="ECO:0000256" key="10">
    <source>
        <dbReference type="ARBA" id="ARBA00032441"/>
    </source>
</evidence>
<organism evidence="11 12">
    <name type="scientific">Singulisphaera acidiphila (strain ATCC BAA-1392 / DSM 18658 / VKM B-2454 / MOB10)</name>
    <dbReference type="NCBI Taxonomy" id="886293"/>
    <lineage>
        <taxon>Bacteria</taxon>
        <taxon>Pseudomonadati</taxon>
        <taxon>Planctomycetota</taxon>
        <taxon>Planctomycetia</taxon>
        <taxon>Isosphaerales</taxon>
        <taxon>Isosphaeraceae</taxon>
        <taxon>Singulisphaera</taxon>
    </lineage>
</organism>
<keyword evidence="8" id="KW-0067">ATP-binding</keyword>
<gene>
    <name evidence="11" type="ordered locus">Sinac_5348</name>
</gene>
<evidence type="ECO:0000256" key="5">
    <source>
        <dbReference type="ARBA" id="ARBA00022694"/>
    </source>
</evidence>
<keyword evidence="7" id="KW-0547">Nucleotide-binding</keyword>
<dbReference type="InterPro" id="IPR027417">
    <property type="entry name" value="P-loop_NTPase"/>
</dbReference>
<evidence type="ECO:0000256" key="3">
    <source>
        <dbReference type="ARBA" id="ARBA00019010"/>
    </source>
</evidence>
<evidence type="ECO:0000256" key="6">
    <source>
        <dbReference type="ARBA" id="ARBA00022723"/>
    </source>
</evidence>
<keyword evidence="4" id="KW-0963">Cytoplasm</keyword>
<keyword evidence="12" id="KW-1185">Reference proteome</keyword>
<evidence type="ECO:0000256" key="7">
    <source>
        <dbReference type="ARBA" id="ARBA00022741"/>
    </source>
</evidence>
<dbReference type="KEGG" id="saci:Sinac_5348"/>
<dbReference type="HOGENOM" id="CLU_087829_3_0_0"/>
<dbReference type="Pfam" id="PF02367">
    <property type="entry name" value="TsaE"/>
    <property type="match status" value="1"/>
</dbReference>
<accession>L0DKW2</accession>
<dbReference type="GO" id="GO:0002949">
    <property type="term" value="P:tRNA threonylcarbamoyladenosine modification"/>
    <property type="evidence" value="ECO:0007669"/>
    <property type="project" value="InterPro"/>
</dbReference>
<evidence type="ECO:0000256" key="2">
    <source>
        <dbReference type="ARBA" id="ARBA00007599"/>
    </source>
</evidence>